<evidence type="ECO:0000313" key="2">
    <source>
        <dbReference type="Proteomes" id="UP000192599"/>
    </source>
</evidence>
<organism evidence="1 2">
    <name type="scientific">Aliarcobacter cryaerophilus</name>
    <dbReference type="NCBI Taxonomy" id="28198"/>
    <lineage>
        <taxon>Bacteria</taxon>
        <taxon>Pseudomonadati</taxon>
        <taxon>Campylobacterota</taxon>
        <taxon>Epsilonproteobacteria</taxon>
        <taxon>Campylobacterales</taxon>
        <taxon>Arcobacteraceae</taxon>
        <taxon>Aliarcobacter</taxon>
    </lineage>
</organism>
<gene>
    <name evidence="1" type="ORF">AS859_03475</name>
</gene>
<reference evidence="1 2" key="1">
    <citation type="submission" date="2017-04" db="EMBL/GenBank/DDBJ databases">
        <title>Accumulation and expression of multiple antibiotic resistance genes in Arcobacter cryaerophilus that thrives in sewage.</title>
        <authorList>
            <person name="Millar J.A."/>
            <person name="Raghavan R."/>
        </authorList>
    </citation>
    <scope>NUCLEOTIDE SEQUENCE [LARGE SCALE GENOMIC DNA]</scope>
    <source>
        <strain evidence="1 2">AZT-1</strain>
    </source>
</reference>
<accession>A0A1V9VCM1</accession>
<evidence type="ECO:0000313" key="1">
    <source>
        <dbReference type="EMBL" id="OQR41795.1"/>
    </source>
</evidence>
<dbReference type="EMBL" id="LNTC01000026">
    <property type="protein sequence ID" value="OQR41795.1"/>
    <property type="molecule type" value="Genomic_DNA"/>
</dbReference>
<dbReference type="RefSeq" id="WP_081560452.1">
    <property type="nucleotide sequence ID" value="NZ_JAODCO010000002.1"/>
</dbReference>
<sequence>MKKLLIGFVVLIVAGAIFFTINRSVDKAVNLKIEELNQNGFSITQNNSNLPMKIRKDGEIQVIDAIKALDFIVKNIEESQAKEVFVEFLNIFDSQSKQLALEGTKFDYDFSLNIFTKEMKADLYLKELSVVLQNELENSEDEASKELLSILKQKAIHLKVDDKMNFTLDDIAFSNSGSLISLRGINGDKNSLNIALFKIIGANNESFVLEDMKSYYKEIEKNIDTKFSVSNLFLESEFVKMGIKNILFDGSSKNINDKVSTKDKISFDEFSFISNDVQSLINGSNIINVKNSEFSFSLDNLPYKQYKELMKVIDSEDEDIFSKAFDSFFEELVKSDVKVSSSGVSSSFSQNSEKIFEKLRYEANLSLNKNMKPALVSGLNDIFEKIDIKIDLDKVSADKLILPLKESLGLNYKDIANDDLKRFEISLKDGIYINDIKLLEEKDLKFTQQESDFEYYDDENLTTSYDMIGENLLKITFGYKSSLNENSQKGLVVSFPQLKDKSRVVSTILGDLKEINVYEPNSELFTINPYESIKNSFLAIEAYDDTLSENSLKEFSIILNIKDFQAEILEINFRAYSIGSTDPNGTINYEIVPKIGTSFTKDEQQYPVKISDIELSEVIEQKVE</sequence>
<comment type="caution">
    <text evidence="1">The sequence shown here is derived from an EMBL/GenBank/DDBJ whole genome shotgun (WGS) entry which is preliminary data.</text>
</comment>
<dbReference type="Proteomes" id="UP000192599">
    <property type="component" value="Unassembled WGS sequence"/>
</dbReference>
<proteinExistence type="predicted"/>
<dbReference type="AlphaFoldDB" id="A0A1V9VCM1"/>
<protein>
    <recommendedName>
        <fullName evidence="3">DUF945 domain-containing protein</fullName>
    </recommendedName>
</protein>
<name>A0A1V9VCM1_9BACT</name>
<evidence type="ECO:0008006" key="3">
    <source>
        <dbReference type="Google" id="ProtNLM"/>
    </source>
</evidence>